<dbReference type="Proteomes" id="UP000708208">
    <property type="component" value="Unassembled WGS sequence"/>
</dbReference>
<dbReference type="Pfam" id="PF04937">
    <property type="entry name" value="DUF659"/>
    <property type="match status" value="1"/>
</dbReference>
<organism evidence="8 9">
    <name type="scientific">Allacma fusca</name>
    <dbReference type="NCBI Taxonomy" id="39272"/>
    <lineage>
        <taxon>Eukaryota</taxon>
        <taxon>Metazoa</taxon>
        <taxon>Ecdysozoa</taxon>
        <taxon>Arthropoda</taxon>
        <taxon>Hexapoda</taxon>
        <taxon>Collembola</taxon>
        <taxon>Symphypleona</taxon>
        <taxon>Sminthuridae</taxon>
        <taxon>Allacma</taxon>
    </lineage>
</organism>
<evidence type="ECO:0000256" key="4">
    <source>
        <dbReference type="ARBA" id="ARBA00022833"/>
    </source>
</evidence>
<keyword evidence="3" id="KW-0863">Zinc-finger</keyword>
<dbReference type="InterPro" id="IPR007021">
    <property type="entry name" value="DUF659"/>
</dbReference>
<keyword evidence="9" id="KW-1185">Reference proteome</keyword>
<evidence type="ECO:0000256" key="2">
    <source>
        <dbReference type="ARBA" id="ARBA00022723"/>
    </source>
</evidence>
<evidence type="ECO:0000256" key="5">
    <source>
        <dbReference type="ARBA" id="ARBA00023242"/>
    </source>
</evidence>
<dbReference type="PANTHER" id="PTHR46481:SF10">
    <property type="entry name" value="ZINC FINGER BED DOMAIN-CONTAINING PROTEIN 39"/>
    <property type="match status" value="1"/>
</dbReference>
<feature type="non-terminal residue" evidence="8">
    <location>
        <position position="1"/>
    </location>
</feature>
<evidence type="ECO:0000256" key="6">
    <source>
        <dbReference type="SAM" id="MobiDB-lite"/>
    </source>
</evidence>
<reference evidence="8" key="1">
    <citation type="submission" date="2021-06" db="EMBL/GenBank/DDBJ databases">
        <authorList>
            <person name="Hodson N. C."/>
            <person name="Mongue J. A."/>
            <person name="Jaron S. K."/>
        </authorList>
    </citation>
    <scope>NUCLEOTIDE SEQUENCE</scope>
</reference>
<proteinExistence type="predicted"/>
<dbReference type="EMBL" id="CAJVCH010547836">
    <property type="protein sequence ID" value="CAG7828514.1"/>
    <property type="molecule type" value="Genomic_DNA"/>
</dbReference>
<dbReference type="OrthoDB" id="4951847at2759"/>
<evidence type="ECO:0000313" key="9">
    <source>
        <dbReference type="Proteomes" id="UP000708208"/>
    </source>
</evidence>
<dbReference type="InterPro" id="IPR052035">
    <property type="entry name" value="ZnF_BED_domain_contain"/>
</dbReference>
<keyword evidence="2" id="KW-0479">Metal-binding</keyword>
<feature type="compositionally biased region" description="Acidic residues" evidence="6">
    <location>
        <begin position="669"/>
        <end position="697"/>
    </location>
</feature>
<comment type="subcellular location">
    <subcellularLocation>
        <location evidence="1">Nucleus</location>
    </subcellularLocation>
</comment>
<dbReference type="PANTHER" id="PTHR46481">
    <property type="entry name" value="ZINC FINGER BED DOMAIN-CONTAINING PROTEIN 4"/>
    <property type="match status" value="1"/>
</dbReference>
<evidence type="ECO:0000256" key="3">
    <source>
        <dbReference type="ARBA" id="ARBA00022771"/>
    </source>
</evidence>
<feature type="region of interest" description="Disordered" evidence="6">
    <location>
        <begin position="662"/>
        <end position="697"/>
    </location>
</feature>
<dbReference type="GO" id="GO:0008270">
    <property type="term" value="F:zinc ion binding"/>
    <property type="evidence" value="ECO:0007669"/>
    <property type="project" value="UniProtKB-KW"/>
</dbReference>
<dbReference type="AlphaFoldDB" id="A0A8J2LTX0"/>
<evidence type="ECO:0000313" key="8">
    <source>
        <dbReference type="EMBL" id="CAG7828514.1"/>
    </source>
</evidence>
<sequence length="697" mass="79412">LDSSTADPEIFIPPVAVLASQATVDPEEDMEEKELSSASSSSVKDWWWMEYIRNESANVVAIDCEMVSVRSSTGKKASLQNGKPMSEVRDEVIKILENNLIVTVAGYGDFAALGISPIRDYDHFDLQWHFFTENQPNPLSPPISQPMSLKRIFRYCFGKEVQGGVHTAQEDAINTMKIFKEGYISLKTTNKASRYNEYPINDENGKQTTVAVCRYCDQTISARAQRIQQHLEKCSNIQKSINKGLDFESFKTDGSNFNSIKDIEVAIARFWFAANLSFNASSTSSWQQLWMTARPGFEPPNRRRLSGVLLDKVYDDVMEDFRKELDGQDVIIMQDGWSDIHQSAIITHAVICGHKAFLIESKDCEDSVKDYVFLSTEMLRVIQLVESTYNAKVIGVTTDNAPVMVKMQQEIKKHHTNMLIYGCSPHMLNHLCKDIIPAGLKERLILANKCFRNKTKLKARLLRLGGIIPQLPNDTRWISNLALVDTFIQNRPKYLQISEESTQNKEKFMSESVEQILNSNEIIAQAKVLRVRLQKIYSYLALLQSNSANVADAMHAWVSLREDLEFDDFKANIAQRMRTAVSDFFYVAYALHPKYRGKEAMIQMLTKMYKCPPGTAAIERIFSTFGLIQTKIRNRLAQKRLDKLAFVNHSLRSMDANDLAKRSRNSDDVYTEENVTVDEDEETDFDSDLDDSDIEML</sequence>
<evidence type="ECO:0000259" key="7">
    <source>
        <dbReference type="Pfam" id="PF04937"/>
    </source>
</evidence>
<accession>A0A8J2LTX0</accession>
<feature type="domain" description="DUF659" evidence="7">
    <location>
        <begin position="300"/>
        <end position="436"/>
    </location>
</feature>
<comment type="caution">
    <text evidence="8">The sequence shown here is derived from an EMBL/GenBank/DDBJ whole genome shotgun (WGS) entry which is preliminary data.</text>
</comment>
<keyword evidence="4" id="KW-0862">Zinc</keyword>
<name>A0A8J2LTX0_9HEXA</name>
<gene>
    <name evidence="8" type="ORF">AFUS01_LOCUS38438</name>
</gene>
<evidence type="ECO:0000256" key="1">
    <source>
        <dbReference type="ARBA" id="ARBA00004123"/>
    </source>
</evidence>
<keyword evidence="5" id="KW-0539">Nucleus</keyword>
<protein>
    <recommendedName>
        <fullName evidence="7">DUF659 domain-containing protein</fullName>
    </recommendedName>
</protein>
<dbReference type="GO" id="GO:0005634">
    <property type="term" value="C:nucleus"/>
    <property type="evidence" value="ECO:0007669"/>
    <property type="project" value="UniProtKB-SubCell"/>
</dbReference>